<gene>
    <name evidence="1" type="ORF">NDU88_001758</name>
</gene>
<sequence>MAGGMCSREWWAAGGGSEHAATQSGVLRSYWHSGRLIAPPSEGIPDLLVQLDHGCAAWVDPIAEVVRPGAGVGLCARAPAEGPGWARLSALVNNEERGHGDRLWFGCVGAEKE</sequence>
<reference evidence="1" key="1">
    <citation type="journal article" date="2022" name="bioRxiv">
        <title>Sequencing and chromosome-scale assembly of the giantPleurodeles waltlgenome.</title>
        <authorList>
            <person name="Brown T."/>
            <person name="Elewa A."/>
            <person name="Iarovenko S."/>
            <person name="Subramanian E."/>
            <person name="Araus A.J."/>
            <person name="Petzold A."/>
            <person name="Susuki M."/>
            <person name="Suzuki K.-i.T."/>
            <person name="Hayashi T."/>
            <person name="Toyoda A."/>
            <person name="Oliveira C."/>
            <person name="Osipova E."/>
            <person name="Leigh N.D."/>
            <person name="Simon A."/>
            <person name="Yun M.H."/>
        </authorList>
    </citation>
    <scope>NUCLEOTIDE SEQUENCE</scope>
    <source>
        <strain evidence="1">20211129_DDA</strain>
        <tissue evidence="1">Liver</tissue>
    </source>
</reference>
<name>A0AAV7R815_PLEWA</name>
<accession>A0AAV7R815</accession>
<dbReference type="EMBL" id="JANPWB010000009">
    <property type="protein sequence ID" value="KAJ1148934.1"/>
    <property type="molecule type" value="Genomic_DNA"/>
</dbReference>
<dbReference type="Proteomes" id="UP001066276">
    <property type="component" value="Chromosome 5"/>
</dbReference>
<keyword evidence="2" id="KW-1185">Reference proteome</keyword>
<proteinExistence type="predicted"/>
<evidence type="ECO:0000313" key="1">
    <source>
        <dbReference type="EMBL" id="KAJ1148934.1"/>
    </source>
</evidence>
<dbReference type="AlphaFoldDB" id="A0AAV7R815"/>
<evidence type="ECO:0000313" key="2">
    <source>
        <dbReference type="Proteomes" id="UP001066276"/>
    </source>
</evidence>
<protein>
    <submittedName>
        <fullName evidence="1">Uncharacterized protein</fullName>
    </submittedName>
</protein>
<comment type="caution">
    <text evidence="1">The sequence shown here is derived from an EMBL/GenBank/DDBJ whole genome shotgun (WGS) entry which is preliminary data.</text>
</comment>
<organism evidence="1 2">
    <name type="scientific">Pleurodeles waltl</name>
    <name type="common">Iberian ribbed newt</name>
    <dbReference type="NCBI Taxonomy" id="8319"/>
    <lineage>
        <taxon>Eukaryota</taxon>
        <taxon>Metazoa</taxon>
        <taxon>Chordata</taxon>
        <taxon>Craniata</taxon>
        <taxon>Vertebrata</taxon>
        <taxon>Euteleostomi</taxon>
        <taxon>Amphibia</taxon>
        <taxon>Batrachia</taxon>
        <taxon>Caudata</taxon>
        <taxon>Salamandroidea</taxon>
        <taxon>Salamandridae</taxon>
        <taxon>Pleurodelinae</taxon>
        <taxon>Pleurodeles</taxon>
    </lineage>
</organism>